<dbReference type="Pfam" id="PF00266">
    <property type="entry name" value="Aminotran_5"/>
    <property type="match status" value="1"/>
</dbReference>
<feature type="domain" description="Aminotransferase class V" evidence="10">
    <location>
        <begin position="42"/>
        <end position="421"/>
    </location>
</feature>
<keyword evidence="4 8" id="KW-0808">Transferase</keyword>
<dbReference type="InterPro" id="IPR015421">
    <property type="entry name" value="PyrdxlP-dep_Trfase_major"/>
</dbReference>
<dbReference type="PANTHER" id="PTHR43586">
    <property type="entry name" value="CYSTEINE DESULFURASE"/>
    <property type="match status" value="1"/>
</dbReference>
<dbReference type="Gene3D" id="3.90.1150.10">
    <property type="entry name" value="Aspartate Aminotransferase, domain 1"/>
    <property type="match status" value="1"/>
</dbReference>
<evidence type="ECO:0000256" key="1">
    <source>
        <dbReference type="ARBA" id="ARBA00001933"/>
    </source>
</evidence>
<evidence type="ECO:0000259" key="10">
    <source>
        <dbReference type="Pfam" id="PF00266"/>
    </source>
</evidence>
<dbReference type="PANTHER" id="PTHR43586:SF8">
    <property type="entry name" value="CYSTEINE DESULFURASE 1, CHLOROPLASTIC"/>
    <property type="match status" value="1"/>
</dbReference>
<comment type="similarity">
    <text evidence="2 8">Belongs to the class-V pyridoxal-phosphate-dependent aminotransferase family. Csd subfamily.</text>
</comment>
<dbReference type="GO" id="GO:0030170">
    <property type="term" value="F:pyridoxal phosphate binding"/>
    <property type="evidence" value="ECO:0007669"/>
    <property type="project" value="UniProtKB-UniRule"/>
</dbReference>
<comment type="cofactor">
    <cofactor evidence="1 7">
        <name>pyridoxal 5'-phosphate</name>
        <dbReference type="ChEBI" id="CHEBI:597326"/>
    </cofactor>
</comment>
<dbReference type="EC" id="2.8.1.7" evidence="3 8"/>
<evidence type="ECO:0000256" key="6">
    <source>
        <dbReference type="ARBA" id="ARBA00050776"/>
    </source>
</evidence>
<organism evidence="11 12">
    <name type="scientific">Microbacterium lemovicicum</name>
    <dbReference type="NCBI Taxonomy" id="1072463"/>
    <lineage>
        <taxon>Bacteria</taxon>
        <taxon>Bacillati</taxon>
        <taxon>Actinomycetota</taxon>
        <taxon>Actinomycetes</taxon>
        <taxon>Micrococcales</taxon>
        <taxon>Microbacteriaceae</taxon>
        <taxon>Microbacterium</taxon>
    </lineage>
</organism>
<evidence type="ECO:0000256" key="9">
    <source>
        <dbReference type="SAM" id="MobiDB-lite"/>
    </source>
</evidence>
<dbReference type="NCBIfam" id="TIGR01979">
    <property type="entry name" value="sufS"/>
    <property type="match status" value="1"/>
</dbReference>
<dbReference type="InterPro" id="IPR000192">
    <property type="entry name" value="Aminotrans_V_dom"/>
</dbReference>
<dbReference type="Proteomes" id="UP000276888">
    <property type="component" value="Chromosome"/>
</dbReference>
<evidence type="ECO:0000256" key="3">
    <source>
        <dbReference type="ARBA" id="ARBA00012239"/>
    </source>
</evidence>
<dbReference type="AlphaFoldDB" id="A0A3Q9J007"/>
<evidence type="ECO:0000313" key="12">
    <source>
        <dbReference type="Proteomes" id="UP000276888"/>
    </source>
</evidence>
<keyword evidence="12" id="KW-1185">Reference proteome</keyword>
<dbReference type="OrthoDB" id="9804366at2"/>
<dbReference type="KEGG" id="mlv:CVS47_02740"/>
<comment type="catalytic activity">
    <reaction evidence="6 8">
        <text>(sulfur carrier)-H + L-cysteine = (sulfur carrier)-SH + L-alanine</text>
        <dbReference type="Rhea" id="RHEA:43892"/>
        <dbReference type="Rhea" id="RHEA-COMP:14737"/>
        <dbReference type="Rhea" id="RHEA-COMP:14739"/>
        <dbReference type="ChEBI" id="CHEBI:29917"/>
        <dbReference type="ChEBI" id="CHEBI:35235"/>
        <dbReference type="ChEBI" id="CHEBI:57972"/>
        <dbReference type="ChEBI" id="CHEBI:64428"/>
        <dbReference type="EC" id="2.8.1.7"/>
    </reaction>
</comment>
<feature type="region of interest" description="Disordered" evidence="9">
    <location>
        <begin position="1"/>
        <end position="24"/>
    </location>
</feature>
<evidence type="ECO:0000256" key="2">
    <source>
        <dbReference type="ARBA" id="ARBA00010447"/>
    </source>
</evidence>
<evidence type="ECO:0000256" key="5">
    <source>
        <dbReference type="ARBA" id="ARBA00022898"/>
    </source>
</evidence>
<dbReference type="PROSITE" id="PS00595">
    <property type="entry name" value="AA_TRANSFER_CLASS_5"/>
    <property type="match status" value="1"/>
</dbReference>
<dbReference type="GO" id="GO:0031071">
    <property type="term" value="F:cysteine desulfurase activity"/>
    <property type="evidence" value="ECO:0007669"/>
    <property type="project" value="UniProtKB-UniRule"/>
</dbReference>
<sequence>MTSASALAPDHASPDGGRGPRHPLDVAHIREDFAFVGAGDRIYLDSGATSQRPSAVLDAERSFVETSYAAVHRGSSEATGSATSAFEDARDDVARFVGAGAGQIVFTENATDALNVVALGLSDASLGLGAPELALKPGDEILLTEAEHHANLIPWQRLALRTGAVLRWAAVDDDGLWGIDDLAAASGPRTRVIAFGHVSNVTGALAPVADVVDLAKTLGAITVLDACQSVPHRPVDLGVLGVDLAAFSGHKMLGPTGIGVLYGRSEILDSLPPARTGGSTITTVTMDAAEFLPAPQRFEAGTQPVSQAVGLGAAVRYLEGLGMDEVLAHEDELAALLVEAVTRVPGVRLFGPRPGADRAAIVSFTVDGVHAHDVGQFLDDRGITLRTGHHCAQPLHRRLGVAATTRASGYVYTTADEIERFGGALAEVRAFFGADR</sequence>
<keyword evidence="5 8" id="KW-0663">Pyridoxal phosphate</keyword>
<evidence type="ECO:0000256" key="7">
    <source>
        <dbReference type="RuleBase" id="RU004504"/>
    </source>
</evidence>
<reference evidence="11 12" key="1">
    <citation type="submission" date="2018-08" db="EMBL/GenBank/DDBJ databases">
        <title>Microbacterium lemovicicum sp. nov., a bacterium isolated from a natural uranium-rich soil.</title>
        <authorList>
            <person name="ORTET P."/>
        </authorList>
    </citation>
    <scope>NUCLEOTIDE SEQUENCE [LARGE SCALE GENOMIC DNA]</scope>
    <source>
        <strain evidence="11 12">Viu22</strain>
    </source>
</reference>
<evidence type="ECO:0000256" key="8">
    <source>
        <dbReference type="RuleBase" id="RU004506"/>
    </source>
</evidence>
<dbReference type="InterPro" id="IPR015424">
    <property type="entry name" value="PyrdxlP-dep_Trfase"/>
</dbReference>
<accession>A0A3Q9J007</accession>
<proteinExistence type="inferred from homology"/>
<name>A0A3Q9J007_9MICO</name>
<evidence type="ECO:0000256" key="4">
    <source>
        <dbReference type="ARBA" id="ARBA00022679"/>
    </source>
</evidence>
<gene>
    <name evidence="11" type="primary">csd</name>
    <name evidence="11" type="ORF">CVS47_02740</name>
</gene>
<comment type="function">
    <text evidence="8">Catalyzes the removal of elemental sulfur and selenium atoms from L-cysteine, L-cystine, L-selenocysteine, and L-selenocystine to produce L-alanine.</text>
</comment>
<dbReference type="SUPFAM" id="SSF53383">
    <property type="entry name" value="PLP-dependent transferases"/>
    <property type="match status" value="1"/>
</dbReference>
<dbReference type="RefSeq" id="WP_127096565.1">
    <property type="nucleotide sequence ID" value="NZ_CP031423.1"/>
</dbReference>
<evidence type="ECO:0000313" key="11">
    <source>
        <dbReference type="EMBL" id="AZS38089.1"/>
    </source>
</evidence>
<dbReference type="InterPro" id="IPR020578">
    <property type="entry name" value="Aminotrans_V_PyrdxlP_BS"/>
</dbReference>
<dbReference type="EMBL" id="CP031423">
    <property type="protein sequence ID" value="AZS38089.1"/>
    <property type="molecule type" value="Genomic_DNA"/>
</dbReference>
<dbReference type="Gene3D" id="3.40.640.10">
    <property type="entry name" value="Type I PLP-dependent aspartate aminotransferase-like (Major domain)"/>
    <property type="match status" value="1"/>
</dbReference>
<protein>
    <recommendedName>
        <fullName evidence="3 8">Cysteine desulfurase</fullName>
        <ecNumber evidence="3 8">2.8.1.7</ecNumber>
    </recommendedName>
</protein>
<dbReference type="InterPro" id="IPR010970">
    <property type="entry name" value="Cys_dSase_SufS"/>
</dbReference>
<dbReference type="GO" id="GO:0006534">
    <property type="term" value="P:cysteine metabolic process"/>
    <property type="evidence" value="ECO:0007669"/>
    <property type="project" value="UniProtKB-UniRule"/>
</dbReference>
<dbReference type="InterPro" id="IPR015422">
    <property type="entry name" value="PyrdxlP-dep_Trfase_small"/>
</dbReference>
<dbReference type="CDD" id="cd06453">
    <property type="entry name" value="SufS_like"/>
    <property type="match status" value="1"/>
</dbReference>